<keyword evidence="3" id="KW-1185">Reference proteome</keyword>
<dbReference type="EMBL" id="WSZM01000184">
    <property type="protein sequence ID" value="KAF4038896.1"/>
    <property type="molecule type" value="Genomic_DNA"/>
</dbReference>
<evidence type="ECO:0000313" key="1">
    <source>
        <dbReference type="EMBL" id="KAF4038896.1"/>
    </source>
</evidence>
<dbReference type="Proteomes" id="UP000602510">
    <property type="component" value="Unassembled WGS sequence"/>
</dbReference>
<evidence type="ECO:0000313" key="3">
    <source>
        <dbReference type="Proteomes" id="UP000602510"/>
    </source>
</evidence>
<dbReference type="AlphaFoldDB" id="A0A833SBV7"/>
<evidence type="ECO:0000313" key="2">
    <source>
        <dbReference type="EMBL" id="KAF4143583.1"/>
    </source>
</evidence>
<protein>
    <submittedName>
        <fullName evidence="1">Uncharacterized protein</fullName>
    </submittedName>
</protein>
<name>A0A833SBV7_PHYIN</name>
<comment type="caution">
    <text evidence="1">The sequence shown here is derived from an EMBL/GenBank/DDBJ whole genome shotgun (WGS) entry which is preliminary data.</text>
</comment>
<accession>A0A833SBV7</accession>
<organism evidence="1 3">
    <name type="scientific">Phytophthora infestans</name>
    <name type="common">Potato late blight agent</name>
    <name type="synonym">Botrytis infestans</name>
    <dbReference type="NCBI Taxonomy" id="4787"/>
    <lineage>
        <taxon>Eukaryota</taxon>
        <taxon>Sar</taxon>
        <taxon>Stramenopiles</taxon>
        <taxon>Oomycota</taxon>
        <taxon>Peronosporomycetes</taxon>
        <taxon>Peronosporales</taxon>
        <taxon>Peronosporaceae</taxon>
        <taxon>Phytophthora</taxon>
    </lineage>
</organism>
<reference evidence="1" key="1">
    <citation type="submission" date="2020-04" db="EMBL/GenBank/DDBJ databases">
        <title>Hybrid Assembly of Korean Phytophthora infestans isolates.</title>
        <authorList>
            <person name="Prokchorchik M."/>
            <person name="Lee Y."/>
            <person name="Seo J."/>
            <person name="Cho J.-H."/>
            <person name="Park Y.-E."/>
            <person name="Jang D.-C."/>
            <person name="Im J.-S."/>
            <person name="Choi J.-G."/>
            <person name="Park H.-J."/>
            <person name="Lee G.-B."/>
            <person name="Lee Y.-G."/>
            <person name="Hong S.-Y."/>
            <person name="Cho K."/>
            <person name="Sohn K.H."/>
        </authorList>
    </citation>
    <scope>NUCLEOTIDE SEQUENCE</scope>
    <source>
        <strain evidence="1">KR_1_A1</strain>
        <strain evidence="2">KR_2_A2</strain>
    </source>
</reference>
<gene>
    <name evidence="1" type="ORF">GN244_ATG08877</name>
    <name evidence="2" type="ORF">GN958_ATG07316</name>
</gene>
<dbReference type="EMBL" id="JAACNO010001006">
    <property type="protein sequence ID" value="KAF4143583.1"/>
    <property type="molecule type" value="Genomic_DNA"/>
</dbReference>
<proteinExistence type="predicted"/>
<dbReference type="Proteomes" id="UP000704712">
    <property type="component" value="Unassembled WGS sequence"/>
</dbReference>
<sequence length="86" mass="9904">MAASAASKWQWSSVRDTTAWQQQQRRVQFNVAMGDSPVESESQHHRSCCLAASQQDRRKITLYEPTKRLDSFVDSLDASREMELRS</sequence>